<organism evidence="3 4">
    <name type="scientific">Naganishia liquefaciens</name>
    <dbReference type="NCBI Taxonomy" id="104408"/>
    <lineage>
        <taxon>Eukaryota</taxon>
        <taxon>Fungi</taxon>
        <taxon>Dikarya</taxon>
        <taxon>Basidiomycota</taxon>
        <taxon>Agaricomycotina</taxon>
        <taxon>Tremellomycetes</taxon>
        <taxon>Filobasidiales</taxon>
        <taxon>Filobasidiaceae</taxon>
        <taxon>Naganishia</taxon>
    </lineage>
</organism>
<feature type="transmembrane region" description="Helical" evidence="2">
    <location>
        <begin position="255"/>
        <end position="275"/>
    </location>
</feature>
<reference evidence="3" key="1">
    <citation type="submission" date="2020-07" db="EMBL/GenBank/DDBJ databases">
        <title>Draft Genome Sequence of a Deep-Sea Yeast, Naganishia (Cryptococcus) liquefaciens strain N6.</title>
        <authorList>
            <person name="Han Y.W."/>
            <person name="Kajitani R."/>
            <person name="Morimoto H."/>
            <person name="Parhat M."/>
            <person name="Tsubouchi H."/>
            <person name="Bakenova O."/>
            <person name="Ogata M."/>
            <person name="Argunhan B."/>
            <person name="Aoki R."/>
            <person name="Kajiwara S."/>
            <person name="Itoh T."/>
            <person name="Iwasaki H."/>
        </authorList>
    </citation>
    <scope>NUCLEOTIDE SEQUENCE</scope>
    <source>
        <strain evidence="3">N6</strain>
    </source>
</reference>
<comment type="caution">
    <text evidence="3">The sequence shown here is derived from an EMBL/GenBank/DDBJ whole genome shotgun (WGS) entry which is preliminary data.</text>
</comment>
<keyword evidence="2" id="KW-0812">Transmembrane</keyword>
<feature type="transmembrane region" description="Helical" evidence="2">
    <location>
        <begin position="71"/>
        <end position="90"/>
    </location>
</feature>
<feature type="transmembrane region" description="Helical" evidence="2">
    <location>
        <begin position="6"/>
        <end position="25"/>
    </location>
</feature>
<dbReference type="EMBL" id="BLZA01000019">
    <property type="protein sequence ID" value="GHJ86933.1"/>
    <property type="molecule type" value="Genomic_DNA"/>
</dbReference>
<feature type="transmembrane region" description="Helical" evidence="2">
    <location>
        <begin position="223"/>
        <end position="243"/>
    </location>
</feature>
<feature type="transmembrane region" description="Helical" evidence="2">
    <location>
        <begin position="306"/>
        <end position="323"/>
    </location>
</feature>
<name>A0A8H3YF55_9TREE</name>
<feature type="region of interest" description="Disordered" evidence="1">
    <location>
        <begin position="175"/>
        <end position="206"/>
    </location>
</feature>
<keyword evidence="2" id="KW-0472">Membrane</keyword>
<evidence type="ECO:0000256" key="2">
    <source>
        <dbReference type="SAM" id="Phobius"/>
    </source>
</evidence>
<sequence length="625" mass="70279">MASTTPSNTLITSCLTVALVGYSGYHAWKFDKGRCLLWQRGHHIRWAMVWAQLLTATCYAIWAMGLTHLKWSIGYIQLPVFGIIPVPWQLWTSHQTWLNNIYCAFLCTAFCLYDAVNLEEWLYWVYVVRAVRAKSRQQKASSGQDIQTSFTPAFPKKRRFRSLIFWQSKPLPPVTSSFTPETEEAKRSPFDIGRTGSGLEHKNPRGGRRAARKTVKWIMSNVFLVWAVLSVAQTVVHFTMAFVGNPNVEVQTIRLFLTEGFFNAATAFLSIILSWEFPSFIRLVKDTGASREVISKLQFYHELNKWRIFFRVIFAAGTIMLGSDATTKAKKINLNRWVPANVRFLILLTEIDLIFQTIVLSFFFASVCSWMLYLPVQWNRFTPTRGYIARHGLPLRLHGAQGGRGVSHMPAAHAAHSPASATAAAKALGSPTTYASPSMHAMASPSPFSDYARRDEHEENRRRLLMSKHSEQHHILIDLLRERGTIGRHERVPEDDVFEDEAEAENSGRRYGAGSQIGHYPYGMARKYEDEGAFATALAEPGSEYPAGGLESVHAMPVELEPAYGTREMGERVPGSSVPHVLQNFESPAAGFARHSVPPKNVVINVSRDVEIDRDEGEGSSGRVI</sequence>
<protein>
    <submittedName>
        <fullName evidence="3">Uncharacterized protein</fullName>
    </submittedName>
</protein>
<accession>A0A8H3YF55</accession>
<dbReference type="OrthoDB" id="2384193at2759"/>
<gene>
    <name evidence="3" type="ORF">NliqN6_3335</name>
</gene>
<feature type="transmembrane region" description="Helical" evidence="2">
    <location>
        <begin position="46"/>
        <end position="65"/>
    </location>
</feature>
<dbReference type="Proteomes" id="UP000620104">
    <property type="component" value="Unassembled WGS sequence"/>
</dbReference>
<keyword evidence="4" id="KW-1185">Reference proteome</keyword>
<evidence type="ECO:0000313" key="4">
    <source>
        <dbReference type="Proteomes" id="UP000620104"/>
    </source>
</evidence>
<proteinExistence type="predicted"/>
<keyword evidence="2" id="KW-1133">Transmembrane helix</keyword>
<dbReference type="AlphaFoldDB" id="A0A8H3YF55"/>
<evidence type="ECO:0000256" key="1">
    <source>
        <dbReference type="SAM" id="MobiDB-lite"/>
    </source>
</evidence>
<feature type="transmembrane region" description="Helical" evidence="2">
    <location>
        <begin position="344"/>
        <end position="373"/>
    </location>
</feature>
<evidence type="ECO:0000313" key="3">
    <source>
        <dbReference type="EMBL" id="GHJ86933.1"/>
    </source>
</evidence>